<keyword evidence="3" id="KW-1185">Reference proteome</keyword>
<name>A0A8H4APF7_GIGMA</name>
<dbReference type="OrthoDB" id="2392075at2759"/>
<reference evidence="2 3" key="1">
    <citation type="journal article" date="2019" name="Environ. Microbiol.">
        <title>At the nexus of three kingdoms: the genome of the mycorrhizal fungus Gigaspora margarita provides insights into plant, endobacterial and fungal interactions.</title>
        <authorList>
            <person name="Venice F."/>
            <person name="Ghignone S."/>
            <person name="Salvioli di Fossalunga A."/>
            <person name="Amselem J."/>
            <person name="Novero M."/>
            <person name="Xianan X."/>
            <person name="Sedzielewska Toro K."/>
            <person name="Morin E."/>
            <person name="Lipzen A."/>
            <person name="Grigoriev I.V."/>
            <person name="Henrissat B."/>
            <person name="Martin F.M."/>
            <person name="Bonfante P."/>
        </authorList>
    </citation>
    <scope>NUCLEOTIDE SEQUENCE [LARGE SCALE GENOMIC DNA]</scope>
    <source>
        <strain evidence="2 3">BEG34</strain>
    </source>
</reference>
<dbReference type="Proteomes" id="UP000439903">
    <property type="component" value="Unassembled WGS sequence"/>
</dbReference>
<sequence length="97" mass="10886">MSSNNNAISFIFVDPSRQISRKKLVEEIQALNDEITSLKSKMSSLEAEISSKNSKISSLEAEVSQLTFLAFPNFNATHSKISGTMQLLFFAILYFLF</sequence>
<feature type="coiled-coil region" evidence="1">
    <location>
        <begin position="21"/>
        <end position="62"/>
    </location>
</feature>
<accession>A0A8H4APF7</accession>
<gene>
    <name evidence="2" type="ORF">F8M41_016407</name>
</gene>
<dbReference type="EMBL" id="WTPW01000355">
    <property type="protein sequence ID" value="KAF0520278.1"/>
    <property type="molecule type" value="Genomic_DNA"/>
</dbReference>
<keyword evidence="1" id="KW-0175">Coiled coil</keyword>
<evidence type="ECO:0000313" key="3">
    <source>
        <dbReference type="Proteomes" id="UP000439903"/>
    </source>
</evidence>
<proteinExistence type="predicted"/>
<comment type="caution">
    <text evidence="2">The sequence shown here is derived from an EMBL/GenBank/DDBJ whole genome shotgun (WGS) entry which is preliminary data.</text>
</comment>
<dbReference type="Gene3D" id="1.20.5.340">
    <property type="match status" value="1"/>
</dbReference>
<dbReference type="AlphaFoldDB" id="A0A8H4APF7"/>
<evidence type="ECO:0000256" key="1">
    <source>
        <dbReference type="SAM" id="Coils"/>
    </source>
</evidence>
<evidence type="ECO:0000313" key="2">
    <source>
        <dbReference type="EMBL" id="KAF0520278.1"/>
    </source>
</evidence>
<organism evidence="2 3">
    <name type="scientific">Gigaspora margarita</name>
    <dbReference type="NCBI Taxonomy" id="4874"/>
    <lineage>
        <taxon>Eukaryota</taxon>
        <taxon>Fungi</taxon>
        <taxon>Fungi incertae sedis</taxon>
        <taxon>Mucoromycota</taxon>
        <taxon>Glomeromycotina</taxon>
        <taxon>Glomeromycetes</taxon>
        <taxon>Diversisporales</taxon>
        <taxon>Gigasporaceae</taxon>
        <taxon>Gigaspora</taxon>
    </lineage>
</organism>
<protein>
    <submittedName>
        <fullName evidence="2">Uncharacterized protein</fullName>
    </submittedName>
</protein>